<organism evidence="7 8">
    <name type="scientific">Talaromyces atroroseus</name>
    <dbReference type="NCBI Taxonomy" id="1441469"/>
    <lineage>
        <taxon>Eukaryota</taxon>
        <taxon>Fungi</taxon>
        <taxon>Dikarya</taxon>
        <taxon>Ascomycota</taxon>
        <taxon>Pezizomycotina</taxon>
        <taxon>Eurotiomycetes</taxon>
        <taxon>Eurotiomycetidae</taxon>
        <taxon>Eurotiales</taxon>
        <taxon>Trichocomaceae</taxon>
        <taxon>Talaromyces</taxon>
        <taxon>Talaromyces sect. Trachyspermi</taxon>
    </lineage>
</organism>
<evidence type="ECO:0000259" key="6">
    <source>
        <dbReference type="PROSITE" id="PS50048"/>
    </source>
</evidence>
<accession>A0A225AX32</accession>
<dbReference type="GeneID" id="31002589"/>
<keyword evidence="2" id="KW-0238">DNA-binding</keyword>
<gene>
    <name evidence="7" type="ORF">UA08_02834</name>
</gene>
<dbReference type="CDD" id="cd00067">
    <property type="entry name" value="GAL4"/>
    <property type="match status" value="1"/>
</dbReference>
<dbReference type="InterPro" id="IPR036864">
    <property type="entry name" value="Zn2-C6_fun-type_DNA-bd_sf"/>
</dbReference>
<feature type="compositionally biased region" description="Polar residues" evidence="5">
    <location>
        <begin position="709"/>
        <end position="722"/>
    </location>
</feature>
<evidence type="ECO:0000313" key="7">
    <source>
        <dbReference type="EMBL" id="OKL61888.1"/>
    </source>
</evidence>
<feature type="domain" description="Zn(2)-C6 fungal-type" evidence="6">
    <location>
        <begin position="16"/>
        <end position="52"/>
    </location>
</feature>
<name>A0A225AX32_TALAT</name>
<feature type="compositionally biased region" description="Basic residues" evidence="5">
    <location>
        <begin position="66"/>
        <end position="78"/>
    </location>
</feature>
<keyword evidence="1" id="KW-0805">Transcription regulation</keyword>
<dbReference type="Proteomes" id="UP000214365">
    <property type="component" value="Unassembled WGS sequence"/>
</dbReference>
<dbReference type="Gene3D" id="4.10.240.10">
    <property type="entry name" value="Zn(2)-C6 fungal-type DNA-binding domain"/>
    <property type="match status" value="1"/>
</dbReference>
<keyword evidence="3" id="KW-0804">Transcription</keyword>
<protein>
    <recommendedName>
        <fullName evidence="6">Zn(2)-C6 fungal-type domain-containing protein</fullName>
    </recommendedName>
</protein>
<evidence type="ECO:0000313" key="8">
    <source>
        <dbReference type="Proteomes" id="UP000214365"/>
    </source>
</evidence>
<dbReference type="STRING" id="1441469.A0A225AX32"/>
<dbReference type="OrthoDB" id="2262349at2759"/>
<dbReference type="PANTHER" id="PTHR31644:SF2">
    <property type="entry name" value="TRANSCRIPTIONAL ACTIVATOR ARO80-RELATED"/>
    <property type="match status" value="1"/>
</dbReference>
<dbReference type="SUPFAM" id="SSF57701">
    <property type="entry name" value="Zn2/Cys6 DNA-binding domain"/>
    <property type="match status" value="1"/>
</dbReference>
<dbReference type="GO" id="GO:0005634">
    <property type="term" value="C:nucleus"/>
    <property type="evidence" value="ECO:0007669"/>
    <property type="project" value="TreeGrafter"/>
</dbReference>
<dbReference type="InterPro" id="IPR001138">
    <property type="entry name" value="Zn2Cys6_DnaBD"/>
</dbReference>
<feature type="region of interest" description="Disordered" evidence="5">
    <location>
        <begin position="709"/>
        <end position="731"/>
    </location>
</feature>
<feature type="region of interest" description="Disordered" evidence="5">
    <location>
        <begin position="60"/>
        <end position="98"/>
    </location>
</feature>
<dbReference type="GO" id="GO:0003677">
    <property type="term" value="F:DNA binding"/>
    <property type="evidence" value="ECO:0007669"/>
    <property type="project" value="UniProtKB-KW"/>
</dbReference>
<reference evidence="7 8" key="1">
    <citation type="submission" date="2015-06" db="EMBL/GenBank/DDBJ databases">
        <title>Talaromyces atroroseus IBT 11181 draft genome.</title>
        <authorList>
            <person name="Rasmussen K.B."/>
            <person name="Rasmussen S."/>
            <person name="Petersen B."/>
            <person name="Sicheritz-Ponten T."/>
            <person name="Mortensen U.H."/>
            <person name="Thrane U."/>
        </authorList>
    </citation>
    <scope>NUCLEOTIDE SEQUENCE [LARGE SCALE GENOMIC DNA]</scope>
    <source>
        <strain evidence="7 8">IBT 11181</strain>
    </source>
</reference>
<dbReference type="EMBL" id="LFMY01000003">
    <property type="protein sequence ID" value="OKL61888.1"/>
    <property type="molecule type" value="Genomic_DNA"/>
</dbReference>
<dbReference type="GO" id="GO:0000981">
    <property type="term" value="F:DNA-binding transcription factor activity, RNA polymerase II-specific"/>
    <property type="evidence" value="ECO:0007669"/>
    <property type="project" value="InterPro"/>
</dbReference>
<dbReference type="PROSITE" id="PS00463">
    <property type="entry name" value="ZN2_CY6_FUNGAL_1"/>
    <property type="match status" value="1"/>
</dbReference>
<dbReference type="GO" id="GO:0008270">
    <property type="term" value="F:zinc ion binding"/>
    <property type="evidence" value="ECO:0007669"/>
    <property type="project" value="InterPro"/>
</dbReference>
<keyword evidence="8" id="KW-1185">Reference proteome</keyword>
<dbReference type="InterPro" id="IPR052780">
    <property type="entry name" value="AAA_Catabolism_Regulators"/>
</dbReference>
<sequence>MATTQRRREHKRVYQACEPCREKKVRCELGVVDQPCKPPCARCRRESRECVFAATRIRDPGEPKERHRPSSNTRHLKRQASSPIAEDRSSAHTGVYSSPALSIPRTVINHTTPPATDRNLLPPNGRATAVLLKGHPPCDSAERRRAVVDDFSAHLNPAVAHLQNSSSDTGNAPAEHALNPLSPGTREALRAWSGLRFVRGGLFTPEEALNMVDHFYKFHAPFSPVVPECFRAHAQHPALIEEEPILTITILMIGSRYRKWTGLAAASRSFLIHDRLWRYLQGMITRLFWCEDIFVGEFASLTDPLDNAFFSSRSNTWSNGFRTIGTCEALLLLLDWHPQGLHFPPPDEDTTTTIVREPKRRRFAAEHKRHRGPGSGHDWLARSDRLCRSMLSTASMLATEMGVFDEEELISEGENNPLTMRDMASHQQRICRVRYLIWVYATQQPGRPGWRILTPEPSLLLPSTDDDTIKCWVRVATIMKYANELLFSSQKRTNEIIRNGEYIKCLQTLQPLLQDTIIEFDQSKLTKQMRSILTIEYAHVQLCILSVALQAVIERRYYCDEMAREPQPIPPHVLKQEEGYLNETVKGAQTILLTVLDDFVPDGSLRYLPVRSYSRLLGAALFLLKCCAARIKEVDTRASLSLIKQLVAGLRSIYVDDTHLSPRWGDLLDQLSRRVEAHATAAKNCAQPANLVPSDPAIAGNAASGLHTPMSTALGPSSSQPLLLTPNKADGSRSVRTHMEFHHSNCNNSNSNNNNNGLQEFDPWAFGGEVEGSNFEAFSMWWDSHIPQSIGTNHTSLHHRDSEQPFYHATDGGLMGSAPGFPTYMY</sequence>
<dbReference type="AlphaFoldDB" id="A0A225AX32"/>
<dbReference type="RefSeq" id="XP_020122009.1">
    <property type="nucleotide sequence ID" value="XM_020264920.1"/>
</dbReference>
<dbReference type="PANTHER" id="PTHR31644">
    <property type="entry name" value="TRANSCRIPTIONAL ACTIVATOR ARO80-RELATED"/>
    <property type="match status" value="1"/>
</dbReference>
<evidence type="ECO:0000256" key="4">
    <source>
        <dbReference type="ARBA" id="ARBA00023242"/>
    </source>
</evidence>
<dbReference type="PROSITE" id="PS50048">
    <property type="entry name" value="ZN2_CY6_FUNGAL_2"/>
    <property type="match status" value="1"/>
</dbReference>
<evidence type="ECO:0000256" key="1">
    <source>
        <dbReference type="ARBA" id="ARBA00023015"/>
    </source>
</evidence>
<evidence type="ECO:0000256" key="5">
    <source>
        <dbReference type="SAM" id="MobiDB-lite"/>
    </source>
</evidence>
<proteinExistence type="predicted"/>
<dbReference type="SMART" id="SM00066">
    <property type="entry name" value="GAL4"/>
    <property type="match status" value="1"/>
</dbReference>
<keyword evidence="4" id="KW-0539">Nucleus</keyword>
<evidence type="ECO:0000256" key="2">
    <source>
        <dbReference type="ARBA" id="ARBA00023125"/>
    </source>
</evidence>
<comment type="caution">
    <text evidence="7">The sequence shown here is derived from an EMBL/GenBank/DDBJ whole genome shotgun (WGS) entry which is preliminary data.</text>
</comment>
<evidence type="ECO:0000256" key="3">
    <source>
        <dbReference type="ARBA" id="ARBA00023163"/>
    </source>
</evidence>